<name>A0A0F0LQQ0_9MICO</name>
<dbReference type="EMBL" id="JYIT01000031">
    <property type="protein sequence ID" value="KJL33846.1"/>
    <property type="molecule type" value="Genomic_DNA"/>
</dbReference>
<keyword evidence="2" id="KW-1185">Reference proteome</keyword>
<sequence length="109" mass="11366">MQFWQGTTTSTGAKDDREASDLMLAALTKATIADVTAAASDVPFKNATSGGYDVDSRAVQGSNDAATWVIQARVFEQAGAGLSFVLDCTDGSAPTVADEIIEKDPILVH</sequence>
<organism evidence="1 2">
    <name type="scientific">Microbacterium azadirachtae</name>
    <dbReference type="NCBI Taxonomy" id="582680"/>
    <lineage>
        <taxon>Bacteria</taxon>
        <taxon>Bacillati</taxon>
        <taxon>Actinomycetota</taxon>
        <taxon>Actinomycetes</taxon>
        <taxon>Micrococcales</taxon>
        <taxon>Microbacteriaceae</taxon>
        <taxon>Microbacterium</taxon>
    </lineage>
</organism>
<comment type="caution">
    <text evidence="1">The sequence shown here is derived from an EMBL/GenBank/DDBJ whole genome shotgun (WGS) entry which is preliminary data.</text>
</comment>
<evidence type="ECO:0000313" key="2">
    <source>
        <dbReference type="Proteomes" id="UP000033448"/>
    </source>
</evidence>
<evidence type="ECO:0000313" key="1">
    <source>
        <dbReference type="EMBL" id="KJL33846.1"/>
    </source>
</evidence>
<dbReference type="Proteomes" id="UP000033448">
    <property type="component" value="Unassembled WGS sequence"/>
</dbReference>
<dbReference type="AlphaFoldDB" id="A0A0F0LQQ0"/>
<dbReference type="PATRIC" id="fig|582680.7.peg.93"/>
<accession>A0A0F0LQQ0</accession>
<reference evidence="1 2" key="1">
    <citation type="submission" date="2015-02" db="EMBL/GenBank/DDBJ databases">
        <title>Draft genome sequences of ten Microbacterium spp. with emphasis on heavy metal contaminated environments.</title>
        <authorList>
            <person name="Corretto E."/>
        </authorList>
    </citation>
    <scope>NUCLEOTIDE SEQUENCE [LARGE SCALE GENOMIC DNA]</scope>
    <source>
        <strain evidence="1 2">DSM 23848</strain>
    </source>
</reference>
<protein>
    <recommendedName>
        <fullName evidence="3">Lipoprotein LpqN</fullName>
    </recommendedName>
</protein>
<gene>
    <name evidence="1" type="ORF">RL72_00079</name>
</gene>
<proteinExistence type="predicted"/>
<evidence type="ECO:0008006" key="3">
    <source>
        <dbReference type="Google" id="ProtNLM"/>
    </source>
</evidence>